<proteinExistence type="inferred from homology"/>
<evidence type="ECO:0000256" key="2">
    <source>
        <dbReference type="ARBA" id="ARBA00006219"/>
    </source>
</evidence>
<evidence type="ECO:0000256" key="3">
    <source>
        <dbReference type="ARBA" id="ARBA00022490"/>
    </source>
</evidence>
<dbReference type="InterPro" id="IPR011009">
    <property type="entry name" value="Kinase-like_dom_sf"/>
</dbReference>
<comment type="similarity">
    <text evidence="2">Belongs to the aminoglycoside phosphotransferase family.</text>
</comment>
<keyword evidence="3" id="KW-0963">Cytoplasm</keyword>
<dbReference type="InterPro" id="IPR002575">
    <property type="entry name" value="Aminoglycoside_PTrfase"/>
</dbReference>
<reference evidence="11 12" key="1">
    <citation type="journal article" date="2023" name="BMC Biol.">
        <title>The compact genome of the sponge Oopsacas minuta (Hexactinellida) is lacking key metazoan core genes.</title>
        <authorList>
            <person name="Santini S."/>
            <person name="Schenkelaars Q."/>
            <person name="Jourda C."/>
            <person name="Duchesne M."/>
            <person name="Belahbib H."/>
            <person name="Rocher C."/>
            <person name="Selva M."/>
            <person name="Riesgo A."/>
            <person name="Vervoort M."/>
            <person name="Leys S.P."/>
            <person name="Kodjabachian L."/>
            <person name="Le Bivic A."/>
            <person name="Borchiellini C."/>
            <person name="Claverie J.M."/>
            <person name="Renard E."/>
        </authorList>
    </citation>
    <scope>NUCLEOTIDE SEQUENCE [LARGE SCALE GENOMIC DNA]</scope>
    <source>
        <strain evidence="11">SPO-2</strain>
    </source>
</reference>
<dbReference type="Gene3D" id="3.90.1200.10">
    <property type="match status" value="1"/>
</dbReference>
<evidence type="ECO:0000313" key="12">
    <source>
        <dbReference type="Proteomes" id="UP001165289"/>
    </source>
</evidence>
<dbReference type="GO" id="GO:0047992">
    <property type="term" value="F:hydroxylysine kinase activity"/>
    <property type="evidence" value="ECO:0007669"/>
    <property type="project" value="UniProtKB-EC"/>
</dbReference>
<dbReference type="SUPFAM" id="SSF56112">
    <property type="entry name" value="Protein kinase-like (PK-like)"/>
    <property type="match status" value="1"/>
</dbReference>
<comment type="function">
    <text evidence="7">Catalyzes the GTP-dependent phosphorylation of 5-hydroxy-L-lysine.</text>
</comment>
<evidence type="ECO:0000256" key="8">
    <source>
        <dbReference type="ARBA" id="ARBA00038873"/>
    </source>
</evidence>
<dbReference type="Pfam" id="PF01636">
    <property type="entry name" value="APH"/>
    <property type="match status" value="1"/>
</dbReference>
<comment type="subcellular location">
    <subcellularLocation>
        <location evidence="1">Cytoplasm</location>
    </subcellularLocation>
</comment>
<dbReference type="EMBL" id="JAKMXF010000299">
    <property type="protein sequence ID" value="KAI6652288.1"/>
    <property type="molecule type" value="Genomic_DNA"/>
</dbReference>
<organism evidence="11 12">
    <name type="scientific">Oopsacas minuta</name>
    <dbReference type="NCBI Taxonomy" id="111878"/>
    <lineage>
        <taxon>Eukaryota</taxon>
        <taxon>Metazoa</taxon>
        <taxon>Porifera</taxon>
        <taxon>Hexactinellida</taxon>
        <taxon>Hexasterophora</taxon>
        <taxon>Lyssacinosida</taxon>
        <taxon>Leucopsacidae</taxon>
        <taxon>Oopsacas</taxon>
    </lineage>
</organism>
<evidence type="ECO:0000256" key="7">
    <source>
        <dbReference type="ARBA" id="ARBA00037368"/>
    </source>
</evidence>
<dbReference type="Proteomes" id="UP001165289">
    <property type="component" value="Unassembled WGS sequence"/>
</dbReference>
<protein>
    <recommendedName>
        <fullName evidence="9">Hydroxylysine kinase</fullName>
        <ecNumber evidence="8">2.7.1.81</ecNumber>
    </recommendedName>
</protein>
<evidence type="ECO:0000256" key="1">
    <source>
        <dbReference type="ARBA" id="ARBA00004496"/>
    </source>
</evidence>
<comment type="caution">
    <text evidence="11">The sequence shown here is derived from an EMBL/GenBank/DDBJ whole genome shotgun (WGS) entry which is preliminary data.</text>
</comment>
<sequence>MASSNTIQSETAIRADIPLTEARRLFSDLYDMPNIIKMYELPSYSDRNFYVCVEPNTEYVLKIMSKIDSNLPYMQAIANLLLLVDSNNLPYKCSKPNISKNGNTVEMVSLSTDANSNGKHCVILLTYLPGKLLKDVYTGNTIDLTLLYQCGKDLAQFLTILKDYYDPGLEFRKGYIWDTVNLKMVGKYIPKIKDFIDPKDLELLEKYYGYFIEKIEPNLDKFHKCTIHSDLNEMNLLVNSDGKLIGIIDFTDTVYSYRIFELSNLTAYIMVHCYSEGSDPFQVGRHLIQGFLTKLQLSKSELDNLFTALTGRLILSAVMGYYYHSQEPTNDYLLNTPKPAINLLRHISEHEHSAIEEILFKPL</sequence>
<keyword evidence="4" id="KW-0808">Transferase</keyword>
<dbReference type="AlphaFoldDB" id="A0AAV7JTH2"/>
<evidence type="ECO:0000256" key="4">
    <source>
        <dbReference type="ARBA" id="ARBA00022679"/>
    </source>
</evidence>
<evidence type="ECO:0000313" key="11">
    <source>
        <dbReference type="EMBL" id="KAI6652288.1"/>
    </source>
</evidence>
<evidence type="ECO:0000256" key="6">
    <source>
        <dbReference type="ARBA" id="ARBA00036820"/>
    </source>
</evidence>
<dbReference type="PANTHER" id="PTHR21064">
    <property type="entry name" value="AMINOGLYCOSIDE PHOSPHOTRANSFERASE DOMAIN-CONTAINING PROTEIN-RELATED"/>
    <property type="match status" value="1"/>
</dbReference>
<gene>
    <name evidence="11" type="ORF">LOD99_7303</name>
</gene>
<dbReference type="GO" id="GO:0005737">
    <property type="term" value="C:cytoplasm"/>
    <property type="evidence" value="ECO:0007669"/>
    <property type="project" value="UniProtKB-SubCell"/>
</dbReference>
<evidence type="ECO:0000259" key="10">
    <source>
        <dbReference type="Pfam" id="PF01636"/>
    </source>
</evidence>
<dbReference type="EC" id="2.7.1.81" evidence="8"/>
<dbReference type="InterPro" id="IPR050249">
    <property type="entry name" value="Pseudomonas-type_ThrB"/>
</dbReference>
<comment type="catalytic activity">
    <reaction evidence="6">
        <text>(5R)-5-hydroxy-L-lysine + GTP = (5R)-5-phosphooxy-L-lysine + GDP + H(+)</text>
        <dbReference type="Rhea" id="RHEA:19049"/>
        <dbReference type="ChEBI" id="CHEBI:15378"/>
        <dbReference type="ChEBI" id="CHEBI:37565"/>
        <dbReference type="ChEBI" id="CHEBI:57882"/>
        <dbReference type="ChEBI" id="CHEBI:58189"/>
        <dbReference type="ChEBI" id="CHEBI:58357"/>
        <dbReference type="EC" id="2.7.1.81"/>
    </reaction>
</comment>
<evidence type="ECO:0000256" key="9">
    <source>
        <dbReference type="ARBA" id="ARBA00040505"/>
    </source>
</evidence>
<keyword evidence="12" id="KW-1185">Reference proteome</keyword>
<accession>A0AAV7JTH2</accession>
<feature type="domain" description="Aminoglycoside phosphotransferase" evidence="10">
    <location>
        <begin position="44"/>
        <end position="268"/>
    </location>
</feature>
<evidence type="ECO:0000256" key="5">
    <source>
        <dbReference type="ARBA" id="ARBA00022777"/>
    </source>
</evidence>
<keyword evidence="5 11" id="KW-0418">Kinase</keyword>
<name>A0AAV7JTH2_9METZ</name>
<dbReference type="PANTHER" id="PTHR21064:SF1">
    <property type="entry name" value="HYDROXYLYSINE KINASE"/>
    <property type="match status" value="1"/>
</dbReference>